<dbReference type="OrthoDB" id="201656at2759"/>
<dbReference type="GO" id="GO:0005739">
    <property type="term" value="C:mitochondrion"/>
    <property type="evidence" value="ECO:0007669"/>
    <property type="project" value="TreeGrafter"/>
</dbReference>
<dbReference type="GeneID" id="63837062"/>
<dbReference type="InterPro" id="IPR020843">
    <property type="entry name" value="ER"/>
</dbReference>
<dbReference type="InterPro" id="IPR013154">
    <property type="entry name" value="ADH-like_N"/>
</dbReference>
<dbReference type="EMBL" id="MU032344">
    <property type="protein sequence ID" value="KAF3769467.1"/>
    <property type="molecule type" value="Genomic_DNA"/>
</dbReference>
<dbReference type="AlphaFoldDB" id="A0A9P4YAT9"/>
<accession>A0A9P4YAT9</accession>
<protein>
    <submittedName>
        <fullName evidence="2">NAD(P)-binding protein</fullName>
    </submittedName>
</protein>
<dbReference type="SUPFAM" id="SSF51735">
    <property type="entry name" value="NAD(P)-binding Rossmann-fold domains"/>
    <property type="match status" value="1"/>
</dbReference>
<feature type="domain" description="Enoyl reductase (ER)" evidence="1">
    <location>
        <begin position="21"/>
        <end position="357"/>
    </location>
</feature>
<dbReference type="Pfam" id="PF13602">
    <property type="entry name" value="ADH_zinc_N_2"/>
    <property type="match status" value="1"/>
</dbReference>
<proteinExistence type="predicted"/>
<dbReference type="GO" id="GO:0016491">
    <property type="term" value="F:oxidoreductase activity"/>
    <property type="evidence" value="ECO:0007669"/>
    <property type="project" value="InterPro"/>
</dbReference>
<dbReference type="PANTHER" id="PTHR11695">
    <property type="entry name" value="ALCOHOL DEHYDROGENASE RELATED"/>
    <property type="match status" value="1"/>
</dbReference>
<sequence>MADNAWPKTMRAWTFDGATPSLAKALHLEEQAAPPPKSLFSPQAILVEVLYMAVNPADYKVASLGILARTLMSPPAHPGMDYSGRVVVAGEAAAADYRPGQLVFGRIEPNKYGTLGQYIIVKNGDGLARVPSGLENKMAEMAAVGTCGLTAVQTIRPYLPKEEGKDGKKSAPKVFINGGSGGTGTYGIQVAKALGCHVTVSCSGSSAQLCQELGADEVIDYKTQDISAVLKAKGQQPEFSVVVDNVGITPSEQQDLYIAANSFLRPDGTFVHVGGGVSMGQVKSAMKRTLVPGFLGGGKRQFKMILTQQSHADLETIAGWMEAGKVKSVMDEVFTFENAPKAYEKLETGRAKGKIVVQVGGS</sequence>
<evidence type="ECO:0000313" key="3">
    <source>
        <dbReference type="Proteomes" id="UP000803844"/>
    </source>
</evidence>
<dbReference type="InterPro" id="IPR011032">
    <property type="entry name" value="GroES-like_sf"/>
</dbReference>
<evidence type="ECO:0000259" key="1">
    <source>
        <dbReference type="SMART" id="SM00829"/>
    </source>
</evidence>
<organism evidence="2 3">
    <name type="scientific">Cryphonectria parasitica (strain ATCC 38755 / EP155)</name>
    <dbReference type="NCBI Taxonomy" id="660469"/>
    <lineage>
        <taxon>Eukaryota</taxon>
        <taxon>Fungi</taxon>
        <taxon>Dikarya</taxon>
        <taxon>Ascomycota</taxon>
        <taxon>Pezizomycotina</taxon>
        <taxon>Sordariomycetes</taxon>
        <taxon>Sordariomycetidae</taxon>
        <taxon>Diaporthales</taxon>
        <taxon>Cryphonectriaceae</taxon>
        <taxon>Cryphonectria-Endothia species complex</taxon>
        <taxon>Cryphonectria</taxon>
    </lineage>
</organism>
<dbReference type="InterPro" id="IPR036291">
    <property type="entry name" value="NAD(P)-bd_dom_sf"/>
</dbReference>
<dbReference type="Proteomes" id="UP000803844">
    <property type="component" value="Unassembled WGS sequence"/>
</dbReference>
<dbReference type="InterPro" id="IPR050700">
    <property type="entry name" value="YIM1/Zinc_Alcohol_DH_Fams"/>
</dbReference>
<dbReference type="SMART" id="SM00829">
    <property type="entry name" value="PKS_ER"/>
    <property type="match status" value="1"/>
</dbReference>
<keyword evidence="3" id="KW-1185">Reference proteome</keyword>
<dbReference type="CDD" id="cd08267">
    <property type="entry name" value="MDR1"/>
    <property type="match status" value="1"/>
</dbReference>
<comment type="caution">
    <text evidence="2">The sequence shown here is derived from an EMBL/GenBank/DDBJ whole genome shotgun (WGS) entry which is preliminary data.</text>
</comment>
<dbReference type="Gene3D" id="3.40.50.720">
    <property type="entry name" value="NAD(P)-binding Rossmann-like Domain"/>
    <property type="match status" value="1"/>
</dbReference>
<gene>
    <name evidence="2" type="ORF">M406DRAFT_324976</name>
</gene>
<name>A0A9P4YAT9_CRYP1</name>
<dbReference type="SUPFAM" id="SSF50129">
    <property type="entry name" value="GroES-like"/>
    <property type="match status" value="1"/>
</dbReference>
<evidence type="ECO:0000313" key="2">
    <source>
        <dbReference type="EMBL" id="KAF3769467.1"/>
    </source>
</evidence>
<dbReference type="RefSeq" id="XP_040780428.1">
    <property type="nucleotide sequence ID" value="XM_040919933.1"/>
</dbReference>
<reference evidence="2" key="1">
    <citation type="journal article" date="2020" name="Phytopathology">
        <title>Genome sequence of the chestnut blight fungus Cryphonectria parasitica EP155: A fundamental resource for an archetypical invasive plant pathogen.</title>
        <authorList>
            <person name="Crouch J.A."/>
            <person name="Dawe A."/>
            <person name="Aerts A."/>
            <person name="Barry K."/>
            <person name="Churchill A.C.L."/>
            <person name="Grimwood J."/>
            <person name="Hillman B."/>
            <person name="Milgroom M.G."/>
            <person name="Pangilinan J."/>
            <person name="Smith M."/>
            <person name="Salamov A."/>
            <person name="Schmutz J."/>
            <person name="Yadav J."/>
            <person name="Grigoriev I.V."/>
            <person name="Nuss D."/>
        </authorList>
    </citation>
    <scope>NUCLEOTIDE SEQUENCE</scope>
    <source>
        <strain evidence="2">EP155</strain>
    </source>
</reference>
<dbReference type="Gene3D" id="3.90.180.10">
    <property type="entry name" value="Medium-chain alcohol dehydrogenases, catalytic domain"/>
    <property type="match status" value="1"/>
</dbReference>
<dbReference type="PANTHER" id="PTHR11695:SF294">
    <property type="entry name" value="RETICULON-4-INTERACTING PROTEIN 1, MITOCHONDRIAL"/>
    <property type="match status" value="1"/>
</dbReference>
<dbReference type="Pfam" id="PF08240">
    <property type="entry name" value="ADH_N"/>
    <property type="match status" value="1"/>
</dbReference>